<evidence type="ECO:0008006" key="4">
    <source>
        <dbReference type="Google" id="ProtNLM"/>
    </source>
</evidence>
<protein>
    <recommendedName>
        <fullName evidence="4">Secreted protein</fullName>
    </recommendedName>
</protein>
<evidence type="ECO:0000256" key="1">
    <source>
        <dbReference type="SAM" id="SignalP"/>
    </source>
</evidence>
<proteinExistence type="predicted"/>
<feature type="signal peptide" evidence="1">
    <location>
        <begin position="1"/>
        <end position="27"/>
    </location>
</feature>
<organism evidence="2 3">
    <name type="scientific">Punica granatum</name>
    <name type="common">Pomegranate</name>
    <dbReference type="NCBI Taxonomy" id="22663"/>
    <lineage>
        <taxon>Eukaryota</taxon>
        <taxon>Viridiplantae</taxon>
        <taxon>Streptophyta</taxon>
        <taxon>Embryophyta</taxon>
        <taxon>Tracheophyta</taxon>
        <taxon>Spermatophyta</taxon>
        <taxon>Magnoliopsida</taxon>
        <taxon>eudicotyledons</taxon>
        <taxon>Gunneridae</taxon>
        <taxon>Pentapetalae</taxon>
        <taxon>rosids</taxon>
        <taxon>malvids</taxon>
        <taxon>Myrtales</taxon>
        <taxon>Lythraceae</taxon>
        <taxon>Punica</taxon>
    </lineage>
</organism>
<dbReference type="EMBL" id="MTKT01004276">
    <property type="protein sequence ID" value="OWM72561.1"/>
    <property type="molecule type" value="Genomic_DNA"/>
</dbReference>
<gene>
    <name evidence="2" type="ORF">CDL15_Pgr005030</name>
</gene>
<sequence length="87" mass="9309">MNSATVSASVIPRFLACLLPLIASSCALWWPQPLPCSSCLWLRTSASIDPTVNSDLSFGRVIFVGASGPKWGADSLPLFGCRLDLRV</sequence>
<comment type="caution">
    <text evidence="2">The sequence shown here is derived from an EMBL/GenBank/DDBJ whole genome shotgun (WGS) entry which is preliminary data.</text>
</comment>
<evidence type="ECO:0000313" key="3">
    <source>
        <dbReference type="Proteomes" id="UP000197138"/>
    </source>
</evidence>
<evidence type="ECO:0000313" key="2">
    <source>
        <dbReference type="EMBL" id="OWM72561.1"/>
    </source>
</evidence>
<reference evidence="3" key="1">
    <citation type="journal article" date="2017" name="Plant J.">
        <title>The pomegranate (Punica granatum L.) genome and the genomics of punicalagin biosynthesis.</title>
        <authorList>
            <person name="Qin G."/>
            <person name="Xu C."/>
            <person name="Ming R."/>
            <person name="Tang H."/>
            <person name="Guyot R."/>
            <person name="Kramer E.M."/>
            <person name="Hu Y."/>
            <person name="Yi X."/>
            <person name="Qi Y."/>
            <person name="Xu X."/>
            <person name="Gao Z."/>
            <person name="Pan H."/>
            <person name="Jian J."/>
            <person name="Tian Y."/>
            <person name="Yue Z."/>
            <person name="Xu Y."/>
        </authorList>
    </citation>
    <scope>NUCLEOTIDE SEQUENCE [LARGE SCALE GENOMIC DNA]</scope>
    <source>
        <strain evidence="3">cv. Dabenzi</strain>
    </source>
</reference>
<accession>A0A218WJZ6</accession>
<feature type="chain" id="PRO_5012171454" description="Secreted protein" evidence="1">
    <location>
        <begin position="28"/>
        <end position="87"/>
    </location>
</feature>
<dbReference type="AlphaFoldDB" id="A0A218WJZ6"/>
<keyword evidence="1" id="KW-0732">Signal</keyword>
<dbReference type="Proteomes" id="UP000197138">
    <property type="component" value="Unassembled WGS sequence"/>
</dbReference>
<name>A0A218WJZ6_PUNGR</name>